<dbReference type="EMBL" id="JALJOS010000015">
    <property type="protein sequence ID" value="KAK9830793.1"/>
    <property type="molecule type" value="Genomic_DNA"/>
</dbReference>
<comment type="similarity">
    <text evidence="2">Belongs to the pseudouridine synthase RluA family.</text>
</comment>
<sequence>MRGYAAKHLLTHRALGLFTRAPPQQRCCFVRQLLRRPSYKAFASGVSQSEPGVSKQSVYRRQQQERAGAAWLEEPFTCPACRHGSWRADKLQRHLQKCCPDLLPTGLDISSLPQLEIRQILESLRPQELELQAASLQLGWRDFDQDGNRIQRDVPEVAAILGLPRDRTKMLMHRAMKSIPLVADEEPIDILYEDEWLLAANKPPGIITAPKHRFQGGSLVNRIIGYLGRPPYPIHRLDMYTSGVVIVAKHASVVQRLHELFREREVKKVYCALSVGKLPPGNICVDGAIGQSPREKLARTVTDDGQPAVTSFLGMSSAQYDLSQAAKPSLLNPGLQDIDLTQVSVVRCAPKTGKTHQIRVHLAHIGHPIIGDEIYGIQGPWIGRQALHAACLQFVHPATGRALNIEAKLPKDMLDAINALGLQEPAALI</sequence>
<dbReference type="InterPro" id="IPR006145">
    <property type="entry name" value="PsdUridine_synth_RsuA/RluA"/>
</dbReference>
<dbReference type="InterPro" id="IPR006224">
    <property type="entry name" value="PsdUridine_synth_RluA-like_CS"/>
</dbReference>
<dbReference type="PANTHER" id="PTHR21600">
    <property type="entry name" value="MITOCHONDRIAL RNA PSEUDOURIDINE SYNTHASE"/>
    <property type="match status" value="1"/>
</dbReference>
<dbReference type="Pfam" id="PF00849">
    <property type="entry name" value="PseudoU_synth_2"/>
    <property type="match status" value="1"/>
</dbReference>
<reference evidence="4 5" key="1">
    <citation type="journal article" date="2024" name="Nat. Commun.">
        <title>Phylogenomics reveals the evolutionary origins of lichenization in chlorophyte algae.</title>
        <authorList>
            <person name="Puginier C."/>
            <person name="Libourel C."/>
            <person name="Otte J."/>
            <person name="Skaloud P."/>
            <person name="Haon M."/>
            <person name="Grisel S."/>
            <person name="Petersen M."/>
            <person name="Berrin J.G."/>
            <person name="Delaux P.M."/>
            <person name="Dal Grande F."/>
            <person name="Keller J."/>
        </authorList>
    </citation>
    <scope>NUCLEOTIDE SEQUENCE [LARGE SCALE GENOMIC DNA]</scope>
    <source>
        <strain evidence="4 5">SAG 2145</strain>
    </source>
</reference>
<dbReference type="PROSITE" id="PS01129">
    <property type="entry name" value="PSI_RLU"/>
    <property type="match status" value="1"/>
</dbReference>
<dbReference type="Gene3D" id="3.30.2350.10">
    <property type="entry name" value="Pseudouridine synthase"/>
    <property type="match status" value="1"/>
</dbReference>
<dbReference type="InterPro" id="IPR050188">
    <property type="entry name" value="RluA_PseudoU_synthase"/>
</dbReference>
<dbReference type="GO" id="GO:0000455">
    <property type="term" value="P:enzyme-directed rRNA pseudouridine synthesis"/>
    <property type="evidence" value="ECO:0007669"/>
    <property type="project" value="TreeGrafter"/>
</dbReference>
<dbReference type="GO" id="GO:0009982">
    <property type="term" value="F:pseudouridine synthase activity"/>
    <property type="evidence" value="ECO:0007669"/>
    <property type="project" value="InterPro"/>
</dbReference>
<dbReference type="Proteomes" id="UP001438707">
    <property type="component" value="Unassembled WGS sequence"/>
</dbReference>
<dbReference type="InterPro" id="IPR020103">
    <property type="entry name" value="PsdUridine_synth_cat_dom_sf"/>
</dbReference>
<dbReference type="GO" id="GO:0003723">
    <property type="term" value="F:RNA binding"/>
    <property type="evidence" value="ECO:0007669"/>
    <property type="project" value="InterPro"/>
</dbReference>
<comment type="caution">
    <text evidence="4">The sequence shown here is derived from an EMBL/GenBank/DDBJ whole genome shotgun (WGS) entry which is preliminary data.</text>
</comment>
<proteinExistence type="inferred from homology"/>
<evidence type="ECO:0000256" key="2">
    <source>
        <dbReference type="ARBA" id="ARBA00010876"/>
    </source>
</evidence>
<protein>
    <recommendedName>
        <fullName evidence="3">Pseudouridine synthase RsuA/RluA-like domain-containing protein</fullName>
    </recommendedName>
</protein>
<evidence type="ECO:0000256" key="1">
    <source>
        <dbReference type="ARBA" id="ARBA00000073"/>
    </source>
</evidence>
<dbReference type="AlphaFoldDB" id="A0AAW1RAF1"/>
<gene>
    <name evidence="4" type="ORF">WJX74_007500</name>
</gene>
<dbReference type="SUPFAM" id="SSF55120">
    <property type="entry name" value="Pseudouridine synthase"/>
    <property type="match status" value="1"/>
</dbReference>
<feature type="domain" description="Pseudouridine synthase RsuA/RluA-like" evidence="3">
    <location>
        <begin position="198"/>
        <end position="364"/>
    </location>
</feature>
<comment type="catalytic activity">
    <reaction evidence="1">
        <text>a uridine in RNA = a pseudouridine in RNA</text>
        <dbReference type="Rhea" id="RHEA:48348"/>
        <dbReference type="Rhea" id="RHEA-COMP:12068"/>
        <dbReference type="Rhea" id="RHEA-COMP:12069"/>
        <dbReference type="ChEBI" id="CHEBI:65314"/>
        <dbReference type="ChEBI" id="CHEBI:65315"/>
    </reaction>
</comment>
<dbReference type="PANTHER" id="PTHR21600:SF87">
    <property type="entry name" value="RNA PSEUDOURIDYLATE SYNTHASE DOMAIN-CONTAINING PROTEIN 1"/>
    <property type="match status" value="1"/>
</dbReference>
<name>A0AAW1RAF1_9CHLO</name>
<keyword evidence="5" id="KW-1185">Reference proteome</keyword>
<organism evidence="4 5">
    <name type="scientific">Apatococcus lobatus</name>
    <dbReference type="NCBI Taxonomy" id="904363"/>
    <lineage>
        <taxon>Eukaryota</taxon>
        <taxon>Viridiplantae</taxon>
        <taxon>Chlorophyta</taxon>
        <taxon>core chlorophytes</taxon>
        <taxon>Trebouxiophyceae</taxon>
        <taxon>Chlorellales</taxon>
        <taxon>Chlorellaceae</taxon>
        <taxon>Apatococcus</taxon>
    </lineage>
</organism>
<evidence type="ECO:0000313" key="5">
    <source>
        <dbReference type="Proteomes" id="UP001438707"/>
    </source>
</evidence>
<accession>A0AAW1RAF1</accession>
<evidence type="ECO:0000259" key="3">
    <source>
        <dbReference type="Pfam" id="PF00849"/>
    </source>
</evidence>
<evidence type="ECO:0000313" key="4">
    <source>
        <dbReference type="EMBL" id="KAK9830793.1"/>
    </source>
</evidence>
<dbReference type="CDD" id="cd02869">
    <property type="entry name" value="PseudoU_synth_RluA_like"/>
    <property type="match status" value="1"/>
</dbReference>